<dbReference type="EMBL" id="QSFT01000015">
    <property type="protein sequence ID" value="RHA75586.1"/>
    <property type="molecule type" value="Genomic_DNA"/>
</dbReference>
<dbReference type="Proteomes" id="UP000283855">
    <property type="component" value="Unassembled WGS sequence"/>
</dbReference>
<protein>
    <submittedName>
        <fullName evidence="1">Uncharacterized protein</fullName>
    </submittedName>
</protein>
<reference evidence="1 2" key="1">
    <citation type="submission" date="2018-08" db="EMBL/GenBank/DDBJ databases">
        <title>A genome reference for cultivated species of the human gut microbiota.</title>
        <authorList>
            <person name="Zou Y."/>
            <person name="Xue W."/>
            <person name="Luo G."/>
        </authorList>
    </citation>
    <scope>NUCLEOTIDE SEQUENCE [LARGE SCALE GENOMIC DNA]</scope>
    <source>
        <strain evidence="1 2">AM42-38</strain>
    </source>
</reference>
<accession>A0A413SZQ5</accession>
<evidence type="ECO:0000313" key="2">
    <source>
        <dbReference type="Proteomes" id="UP000283855"/>
    </source>
</evidence>
<dbReference type="GeneID" id="78406774"/>
<dbReference type="RefSeq" id="WP_008143588.1">
    <property type="nucleotide sequence ID" value="NZ_CABJGD010000015.1"/>
</dbReference>
<gene>
    <name evidence="1" type="ORF">DW921_08465</name>
</gene>
<evidence type="ECO:0000313" key="1">
    <source>
        <dbReference type="EMBL" id="RHA75586.1"/>
    </source>
</evidence>
<name>A0A413SZQ5_9BACT</name>
<sequence>MGMEDDFLLEDEDDERCVEFIKNYLPQEMKDKFSDDDLYYILDLIVDYYTTSGCLDAQPDEEGYINIDQDEIVNYIVKEAANDGMGPFDPEEVFFVVQGEMEYGNQVGQDEEE</sequence>
<organism evidence="1 2">
    <name type="scientific">Phocaeicola coprophilus</name>
    <dbReference type="NCBI Taxonomy" id="387090"/>
    <lineage>
        <taxon>Bacteria</taxon>
        <taxon>Pseudomonadati</taxon>
        <taxon>Bacteroidota</taxon>
        <taxon>Bacteroidia</taxon>
        <taxon>Bacteroidales</taxon>
        <taxon>Bacteroidaceae</taxon>
        <taxon>Phocaeicola</taxon>
    </lineage>
</organism>
<proteinExistence type="predicted"/>
<comment type="caution">
    <text evidence="1">The sequence shown here is derived from an EMBL/GenBank/DDBJ whole genome shotgun (WGS) entry which is preliminary data.</text>
</comment>
<dbReference type="AlphaFoldDB" id="A0A413SZQ5"/>